<accession>A0ABP7X0P4</accession>
<dbReference type="EMBL" id="BAAAZG010000061">
    <property type="protein sequence ID" value="GAA4100805.1"/>
    <property type="molecule type" value="Genomic_DNA"/>
</dbReference>
<dbReference type="Proteomes" id="UP001500683">
    <property type="component" value="Unassembled WGS sequence"/>
</dbReference>
<sequence>MKSFTFNEEAAQEWVTDLIVVHELADLADKTDTREGGANLRLNLG</sequence>
<organism evidence="1 2">
    <name type="scientific">Actinomadura miaoliensis</name>
    <dbReference type="NCBI Taxonomy" id="430685"/>
    <lineage>
        <taxon>Bacteria</taxon>
        <taxon>Bacillati</taxon>
        <taxon>Actinomycetota</taxon>
        <taxon>Actinomycetes</taxon>
        <taxon>Streptosporangiales</taxon>
        <taxon>Thermomonosporaceae</taxon>
        <taxon>Actinomadura</taxon>
    </lineage>
</organism>
<reference evidence="2" key="1">
    <citation type="journal article" date="2019" name="Int. J. Syst. Evol. Microbiol.">
        <title>The Global Catalogue of Microorganisms (GCM) 10K type strain sequencing project: providing services to taxonomists for standard genome sequencing and annotation.</title>
        <authorList>
            <consortium name="The Broad Institute Genomics Platform"/>
            <consortium name="The Broad Institute Genome Sequencing Center for Infectious Disease"/>
            <person name="Wu L."/>
            <person name="Ma J."/>
        </authorList>
    </citation>
    <scope>NUCLEOTIDE SEQUENCE [LARGE SCALE GENOMIC DNA]</scope>
    <source>
        <strain evidence="2">JCM 16702</strain>
    </source>
</reference>
<comment type="caution">
    <text evidence="1">The sequence shown here is derived from an EMBL/GenBank/DDBJ whole genome shotgun (WGS) entry which is preliminary data.</text>
</comment>
<protein>
    <recommendedName>
        <fullName evidence="3">PH domain-containing protein</fullName>
    </recommendedName>
</protein>
<name>A0ABP7X0P4_9ACTN</name>
<evidence type="ECO:0000313" key="2">
    <source>
        <dbReference type="Proteomes" id="UP001500683"/>
    </source>
</evidence>
<gene>
    <name evidence="1" type="ORF">GCM10022214_77790</name>
</gene>
<proteinExistence type="predicted"/>
<dbReference type="RefSeq" id="WP_344957635.1">
    <property type="nucleotide sequence ID" value="NZ_BAAAZG010000061.1"/>
</dbReference>
<evidence type="ECO:0008006" key="3">
    <source>
        <dbReference type="Google" id="ProtNLM"/>
    </source>
</evidence>
<evidence type="ECO:0000313" key="1">
    <source>
        <dbReference type="EMBL" id="GAA4100805.1"/>
    </source>
</evidence>
<keyword evidence="2" id="KW-1185">Reference proteome</keyword>